<proteinExistence type="predicted"/>
<feature type="region of interest" description="Disordered" evidence="1">
    <location>
        <begin position="303"/>
        <end position="416"/>
    </location>
</feature>
<accession>A0A9P8I8E8</accession>
<comment type="caution">
    <text evidence="2">The sequence shown here is derived from an EMBL/GenBank/DDBJ whole genome shotgun (WGS) entry which is preliminary data.</text>
</comment>
<keyword evidence="3" id="KW-1185">Reference proteome</keyword>
<reference evidence="2" key="1">
    <citation type="submission" date="2021-03" db="EMBL/GenBank/DDBJ databases">
        <title>Comparative genomics and phylogenomic investigation of the class Geoglossomycetes provide insights into ecological specialization and systematics.</title>
        <authorList>
            <person name="Melie T."/>
            <person name="Pirro S."/>
            <person name="Miller A.N."/>
            <person name="Quandt A."/>
        </authorList>
    </citation>
    <scope>NUCLEOTIDE SEQUENCE</scope>
    <source>
        <strain evidence="2">GBOQ0MN5Z8</strain>
    </source>
</reference>
<feature type="region of interest" description="Disordered" evidence="1">
    <location>
        <begin position="574"/>
        <end position="676"/>
    </location>
</feature>
<organism evidence="2 3">
    <name type="scientific">Glutinoglossum americanum</name>
    <dbReference type="NCBI Taxonomy" id="1670608"/>
    <lineage>
        <taxon>Eukaryota</taxon>
        <taxon>Fungi</taxon>
        <taxon>Dikarya</taxon>
        <taxon>Ascomycota</taxon>
        <taxon>Pezizomycotina</taxon>
        <taxon>Geoglossomycetes</taxon>
        <taxon>Geoglossales</taxon>
        <taxon>Geoglossaceae</taxon>
        <taxon>Glutinoglossum</taxon>
    </lineage>
</organism>
<feature type="compositionally biased region" description="Polar residues" evidence="1">
    <location>
        <begin position="602"/>
        <end position="616"/>
    </location>
</feature>
<feature type="compositionally biased region" description="Polar residues" evidence="1">
    <location>
        <begin position="357"/>
        <end position="392"/>
    </location>
</feature>
<dbReference type="OrthoDB" id="5409448at2759"/>
<name>A0A9P8I8E8_9PEZI</name>
<dbReference type="Proteomes" id="UP000698800">
    <property type="component" value="Unassembled WGS sequence"/>
</dbReference>
<feature type="compositionally biased region" description="Polar residues" evidence="1">
    <location>
        <begin position="541"/>
        <end position="553"/>
    </location>
</feature>
<feature type="compositionally biased region" description="Basic and acidic residues" evidence="1">
    <location>
        <begin position="662"/>
        <end position="676"/>
    </location>
</feature>
<feature type="region of interest" description="Disordered" evidence="1">
    <location>
        <begin position="532"/>
        <end position="553"/>
    </location>
</feature>
<protein>
    <submittedName>
        <fullName evidence="2">Uncharacterized protein</fullName>
    </submittedName>
</protein>
<evidence type="ECO:0000313" key="2">
    <source>
        <dbReference type="EMBL" id="KAH0542748.1"/>
    </source>
</evidence>
<dbReference type="EMBL" id="JAGHQL010000047">
    <property type="protein sequence ID" value="KAH0542748.1"/>
    <property type="molecule type" value="Genomic_DNA"/>
</dbReference>
<dbReference type="AlphaFoldDB" id="A0A9P8I8E8"/>
<feature type="compositionally biased region" description="Polar residues" evidence="1">
    <location>
        <begin position="401"/>
        <end position="415"/>
    </location>
</feature>
<sequence length="676" mass="73661">MTTDHSISSQQENAESTSKFLPAIAPCHKNMRTNFLILSMLLNGNPACAKHDLTFASHLSGASMALLNRAMQGITGINEIWVIGRNTLLPAQPWVLWAFVIQELCKTVICLLSRKPSEVLLLSVHPLEPVDCTLLEWEHHPSYAKWVSPHPPNSPVNVSSLLEHYATSLKAVMGLLMIYVARMFGPTSATSGDFNILGYKDSDLPVDALRNFNFGDPEVTVKNSPGIFIYEAGINVIETCKVLEADKYDEMANELKQVLVEAIFSNMTHMYPEKMQADLTAVEQRVIPPIDKPHALRATASEFHPGYSESPSDGAACRNMLPDIPPPSSRLSRPSARTRSVYRTSQSMRIPVDRSARPSTATRLTVQRSGNPTRPQGRQGDTSPAYSAQVAAQSGPLGPPTTGTDSNSLTPTAQPGYQIPQAIGAHLFPSASPTLPLGFQIPQAFNPQLLPSIADPRVQISQAAIIQREEQLFHECRQIAQRLLGLPVSPNLPPPLSFLPSPSSWYYPPTVVNPGPLGVFLPPPATNLPVYWPPTFPGRGSDSQTPAGSQNLPGQEAYQRVTSLFSLLNPSEIPNTGFSATSPQPDAHAPTIIGSQDPHPTPSQSSTSEVQRTEPSSLVCPAEGPAPVSSVELSQRRSARAQRRSRYSNRGARIQGRPLALHVDDLRGRPWRRENP</sequence>
<feature type="compositionally biased region" description="Low complexity" evidence="1">
    <location>
        <begin position="329"/>
        <end position="339"/>
    </location>
</feature>
<feature type="compositionally biased region" description="Polar residues" evidence="1">
    <location>
        <begin position="574"/>
        <end position="584"/>
    </location>
</feature>
<gene>
    <name evidence="2" type="ORF">FGG08_002887</name>
</gene>
<evidence type="ECO:0000313" key="3">
    <source>
        <dbReference type="Proteomes" id="UP000698800"/>
    </source>
</evidence>
<feature type="compositionally biased region" description="Basic residues" evidence="1">
    <location>
        <begin position="637"/>
        <end position="647"/>
    </location>
</feature>
<evidence type="ECO:0000256" key="1">
    <source>
        <dbReference type="SAM" id="MobiDB-lite"/>
    </source>
</evidence>